<dbReference type="Pfam" id="PF09809">
    <property type="entry name" value="MRP-L27"/>
    <property type="match status" value="1"/>
</dbReference>
<evidence type="ECO:0000256" key="3">
    <source>
        <dbReference type="ARBA" id="ARBA00022946"/>
    </source>
</evidence>
<accession>A0A2A3E1N5</accession>
<evidence type="ECO:0000256" key="5">
    <source>
        <dbReference type="ARBA" id="ARBA00023128"/>
    </source>
</evidence>
<evidence type="ECO:0000256" key="1">
    <source>
        <dbReference type="ARBA" id="ARBA00004173"/>
    </source>
</evidence>
<dbReference type="PANTHER" id="PTHR21338:SF0">
    <property type="entry name" value="LARGE RIBOSOMAL SUBUNIT PROTEIN ML41"/>
    <property type="match status" value="1"/>
</dbReference>
<feature type="region of interest" description="Disordered" evidence="7">
    <location>
        <begin position="128"/>
        <end position="150"/>
    </location>
</feature>
<protein>
    <submittedName>
        <fullName evidence="8">39S ribosomal protein L41</fullName>
    </submittedName>
</protein>
<feature type="compositionally biased region" description="Basic and acidic residues" evidence="7">
    <location>
        <begin position="138"/>
        <end position="150"/>
    </location>
</feature>
<dbReference type="Proteomes" id="UP000242457">
    <property type="component" value="Unassembled WGS sequence"/>
</dbReference>
<dbReference type="GO" id="GO:0006412">
    <property type="term" value="P:translation"/>
    <property type="evidence" value="ECO:0007669"/>
    <property type="project" value="TreeGrafter"/>
</dbReference>
<evidence type="ECO:0000256" key="6">
    <source>
        <dbReference type="ARBA" id="ARBA00023274"/>
    </source>
</evidence>
<keyword evidence="6" id="KW-0687">Ribonucleoprotein</keyword>
<dbReference type="OrthoDB" id="408933at2759"/>
<sequence length="167" mass="19503">MASTFTVIIRQISISSTCYGKRNFRMIQLYNKRGSRTFKEERAKNPHYDIPIDRRGVKPTGMWVKNKWVNIPEMIPELVVPSLKDFHLKPYVSYRVTDFTKREFTAKDLFDIVYASKIKKDFVEGKLDSNGESLNPSENEKMTPEEAKEHAEMTGTDIFLMDKIEIK</sequence>
<name>A0A2A3E1N5_APICC</name>
<gene>
    <name evidence="8" type="ORF">APICC_01684</name>
</gene>
<keyword evidence="9" id="KW-1185">Reference proteome</keyword>
<dbReference type="EMBL" id="KZ288447">
    <property type="protein sequence ID" value="PBC25607.1"/>
    <property type="molecule type" value="Genomic_DNA"/>
</dbReference>
<evidence type="ECO:0000313" key="8">
    <source>
        <dbReference type="EMBL" id="PBC25607.1"/>
    </source>
</evidence>
<dbReference type="GO" id="GO:0005762">
    <property type="term" value="C:mitochondrial large ribosomal subunit"/>
    <property type="evidence" value="ECO:0007669"/>
    <property type="project" value="InterPro"/>
</dbReference>
<evidence type="ECO:0000256" key="4">
    <source>
        <dbReference type="ARBA" id="ARBA00022980"/>
    </source>
</evidence>
<organism evidence="8 9">
    <name type="scientific">Apis cerana cerana</name>
    <name type="common">Oriental honeybee</name>
    <dbReference type="NCBI Taxonomy" id="94128"/>
    <lineage>
        <taxon>Eukaryota</taxon>
        <taxon>Metazoa</taxon>
        <taxon>Ecdysozoa</taxon>
        <taxon>Arthropoda</taxon>
        <taxon>Hexapoda</taxon>
        <taxon>Insecta</taxon>
        <taxon>Pterygota</taxon>
        <taxon>Neoptera</taxon>
        <taxon>Endopterygota</taxon>
        <taxon>Hymenoptera</taxon>
        <taxon>Apocrita</taxon>
        <taxon>Aculeata</taxon>
        <taxon>Apoidea</taxon>
        <taxon>Anthophila</taxon>
        <taxon>Apidae</taxon>
        <taxon>Apis</taxon>
    </lineage>
</organism>
<dbReference type="STRING" id="94128.A0A2A3E1N5"/>
<dbReference type="PANTHER" id="PTHR21338">
    <property type="entry name" value="MITOCHONDRIAL RIBOSOMAL PROTEIN L41"/>
    <property type="match status" value="1"/>
</dbReference>
<keyword evidence="4 8" id="KW-0689">Ribosomal protein</keyword>
<evidence type="ECO:0000256" key="2">
    <source>
        <dbReference type="ARBA" id="ARBA00010152"/>
    </source>
</evidence>
<dbReference type="AlphaFoldDB" id="A0A2A3E1N5"/>
<comment type="subcellular location">
    <subcellularLocation>
        <location evidence="1">Mitochondrion</location>
    </subcellularLocation>
</comment>
<dbReference type="GO" id="GO:0003735">
    <property type="term" value="F:structural constituent of ribosome"/>
    <property type="evidence" value="ECO:0007669"/>
    <property type="project" value="InterPro"/>
</dbReference>
<proteinExistence type="inferred from homology"/>
<keyword evidence="5" id="KW-0496">Mitochondrion</keyword>
<evidence type="ECO:0000313" key="9">
    <source>
        <dbReference type="Proteomes" id="UP000242457"/>
    </source>
</evidence>
<dbReference type="InterPro" id="IPR019189">
    <property type="entry name" value="Ribosomal_mL41"/>
</dbReference>
<comment type="similarity">
    <text evidence="2">Belongs to the mitochondrion-specific ribosomal protein mL41 family.</text>
</comment>
<evidence type="ECO:0000256" key="7">
    <source>
        <dbReference type="SAM" id="MobiDB-lite"/>
    </source>
</evidence>
<keyword evidence="3" id="KW-0809">Transit peptide</keyword>
<reference evidence="8 9" key="1">
    <citation type="submission" date="2014-07" db="EMBL/GenBank/DDBJ databases">
        <title>Genomic and transcriptomic analysis on Apis cerana provide comprehensive insights into honey bee biology.</title>
        <authorList>
            <person name="Diao Q."/>
            <person name="Sun L."/>
            <person name="Zheng H."/>
            <person name="Zheng H."/>
            <person name="Xu S."/>
            <person name="Wang S."/>
            <person name="Zeng Z."/>
            <person name="Hu F."/>
            <person name="Su S."/>
            <person name="Wu J."/>
        </authorList>
    </citation>
    <scope>NUCLEOTIDE SEQUENCE [LARGE SCALE GENOMIC DNA]</scope>
    <source>
        <tissue evidence="8">Pupae without intestine</tissue>
    </source>
</reference>